<feature type="transmembrane region" description="Helical" evidence="6">
    <location>
        <begin position="77"/>
        <end position="100"/>
    </location>
</feature>
<dbReference type="EMBL" id="JACOOO010000004">
    <property type="protein sequence ID" value="MBC5628054.1"/>
    <property type="molecule type" value="Genomic_DNA"/>
</dbReference>
<dbReference type="InterPro" id="IPR007267">
    <property type="entry name" value="GtrA_DPMS_TM"/>
</dbReference>
<dbReference type="Pfam" id="PF04138">
    <property type="entry name" value="GtrA_DPMS_TM"/>
    <property type="match status" value="1"/>
</dbReference>
<comment type="caution">
    <text evidence="8">The sequence shown here is derived from an EMBL/GenBank/DDBJ whole genome shotgun (WGS) entry which is preliminary data.</text>
</comment>
<feature type="transmembrane region" description="Helical" evidence="6">
    <location>
        <begin position="20"/>
        <end position="39"/>
    </location>
</feature>
<feature type="transmembrane region" description="Helical" evidence="6">
    <location>
        <begin position="106"/>
        <end position="124"/>
    </location>
</feature>
<dbReference type="PANTHER" id="PTHR38459">
    <property type="entry name" value="PROPHAGE BACTOPRENOL-LINKED GLUCOSE TRANSLOCASE HOMOLOG"/>
    <property type="match status" value="1"/>
</dbReference>
<evidence type="ECO:0000313" key="9">
    <source>
        <dbReference type="Proteomes" id="UP000596929"/>
    </source>
</evidence>
<accession>A0ABR7D9J1</accession>
<evidence type="ECO:0000256" key="6">
    <source>
        <dbReference type="SAM" id="Phobius"/>
    </source>
</evidence>
<evidence type="ECO:0000256" key="5">
    <source>
        <dbReference type="ARBA" id="ARBA00023136"/>
    </source>
</evidence>
<feature type="transmembrane region" description="Helical" evidence="6">
    <location>
        <begin position="45"/>
        <end position="65"/>
    </location>
</feature>
<evidence type="ECO:0000313" key="8">
    <source>
        <dbReference type="EMBL" id="MBC5628054.1"/>
    </source>
</evidence>
<sequence>MLKKIIESKSNIIQFSKYIIIGGTSAFCELMLFTIFQIIGMNIFISNISSVIISTIINYLLNKFWAFKSQTGSIRSLVLYIGLFIFNITFSSQFIVLLSNVGVKSIVAKFISMILITCWNFVLYKKVVFKK</sequence>
<keyword evidence="5 6" id="KW-0472">Membrane</keyword>
<reference evidence="8 9" key="1">
    <citation type="submission" date="2020-08" db="EMBL/GenBank/DDBJ databases">
        <title>Genome public.</title>
        <authorList>
            <person name="Liu C."/>
            <person name="Sun Q."/>
        </authorList>
    </citation>
    <scope>NUCLEOTIDE SEQUENCE [LARGE SCALE GENOMIC DNA]</scope>
    <source>
        <strain evidence="8 9">NSJ-6</strain>
    </source>
</reference>
<keyword evidence="4 6" id="KW-1133">Transmembrane helix</keyword>
<evidence type="ECO:0000256" key="2">
    <source>
        <dbReference type="ARBA" id="ARBA00009399"/>
    </source>
</evidence>
<evidence type="ECO:0000256" key="3">
    <source>
        <dbReference type="ARBA" id="ARBA00022692"/>
    </source>
</evidence>
<proteinExistence type="inferred from homology"/>
<feature type="domain" description="GtrA/DPMS transmembrane" evidence="7">
    <location>
        <begin position="17"/>
        <end position="129"/>
    </location>
</feature>
<dbReference type="PANTHER" id="PTHR38459:SF1">
    <property type="entry name" value="PROPHAGE BACTOPRENOL-LINKED GLUCOSE TRANSLOCASE HOMOLOG"/>
    <property type="match status" value="1"/>
</dbReference>
<name>A0ABR7D9J1_9CLOT</name>
<keyword evidence="9" id="KW-1185">Reference proteome</keyword>
<comment type="subcellular location">
    <subcellularLocation>
        <location evidence="1">Membrane</location>
        <topology evidence="1">Multi-pass membrane protein</topology>
    </subcellularLocation>
</comment>
<evidence type="ECO:0000256" key="1">
    <source>
        <dbReference type="ARBA" id="ARBA00004141"/>
    </source>
</evidence>
<dbReference type="InterPro" id="IPR051401">
    <property type="entry name" value="GtrA_CellWall_Glycosyl"/>
</dbReference>
<evidence type="ECO:0000259" key="7">
    <source>
        <dbReference type="Pfam" id="PF04138"/>
    </source>
</evidence>
<comment type="similarity">
    <text evidence="2">Belongs to the GtrA family.</text>
</comment>
<dbReference type="Proteomes" id="UP000596929">
    <property type="component" value="Unassembled WGS sequence"/>
</dbReference>
<keyword evidence="3 6" id="KW-0812">Transmembrane</keyword>
<evidence type="ECO:0000256" key="4">
    <source>
        <dbReference type="ARBA" id="ARBA00022989"/>
    </source>
</evidence>
<gene>
    <name evidence="8" type="ORF">H8S20_04010</name>
</gene>
<protein>
    <submittedName>
        <fullName evidence="8">GtrA family protein</fullName>
    </submittedName>
</protein>
<dbReference type="RefSeq" id="WP_051986985.1">
    <property type="nucleotide sequence ID" value="NZ_JACOOO010000004.1"/>
</dbReference>
<organism evidence="8 9">
    <name type="scientific">Clostridium hominis</name>
    <dbReference type="NCBI Taxonomy" id="2763036"/>
    <lineage>
        <taxon>Bacteria</taxon>
        <taxon>Bacillati</taxon>
        <taxon>Bacillota</taxon>
        <taxon>Clostridia</taxon>
        <taxon>Eubacteriales</taxon>
        <taxon>Clostridiaceae</taxon>
        <taxon>Clostridium</taxon>
    </lineage>
</organism>